<organism evidence="1 2">
    <name type="scientific">Choristoneura fumiferana</name>
    <name type="common">Spruce budworm moth</name>
    <name type="synonym">Archips fumiferana</name>
    <dbReference type="NCBI Taxonomy" id="7141"/>
    <lineage>
        <taxon>Eukaryota</taxon>
        <taxon>Metazoa</taxon>
        <taxon>Ecdysozoa</taxon>
        <taxon>Arthropoda</taxon>
        <taxon>Hexapoda</taxon>
        <taxon>Insecta</taxon>
        <taxon>Pterygota</taxon>
        <taxon>Neoptera</taxon>
        <taxon>Endopterygota</taxon>
        <taxon>Lepidoptera</taxon>
        <taxon>Glossata</taxon>
        <taxon>Ditrysia</taxon>
        <taxon>Tortricoidea</taxon>
        <taxon>Tortricidae</taxon>
        <taxon>Tortricinae</taxon>
        <taxon>Choristoneura</taxon>
    </lineage>
</organism>
<dbReference type="EMBL" id="CM046105">
    <property type="protein sequence ID" value="KAI8435180.1"/>
    <property type="molecule type" value="Genomic_DNA"/>
</dbReference>
<evidence type="ECO:0000313" key="1">
    <source>
        <dbReference type="EMBL" id="KAI8435180.1"/>
    </source>
</evidence>
<protein>
    <submittedName>
        <fullName evidence="1">Uncharacterized protein</fullName>
    </submittedName>
</protein>
<proteinExistence type="predicted"/>
<comment type="caution">
    <text evidence="1">The sequence shown here is derived from an EMBL/GenBank/DDBJ whole genome shotgun (WGS) entry which is preliminary data.</text>
</comment>
<keyword evidence="2" id="KW-1185">Reference proteome</keyword>
<accession>A0ACC0KG23</accession>
<evidence type="ECO:0000313" key="2">
    <source>
        <dbReference type="Proteomes" id="UP001064048"/>
    </source>
</evidence>
<dbReference type="Proteomes" id="UP001064048">
    <property type="component" value="Chromosome 5"/>
</dbReference>
<sequence>MRCCERGGEFSKFKNAMVQSWICVSLTRVRVTLDLTNGQLTPNNNTPLLAQALSASSSSKRPRSADVTFTLRRRDSSVSLTPAQRRRGVRAASPRRQVANCQMPAAPPLLTPRRCCAGVNETLASERRHWRRGGATDEQLPSSSGRLRATRVAARGGGRAGFPAASSPGPALDVYGSAADSVGYVQAASPQPSGFPAIAVSRAPLNYTPLVSECAGHARSRAARRRRDPRAASSSTADAISSRRHSKILARRVPKYERDERAGRQSTRCSAAGNGFLKLRPRSITASLRRHQSSLLVGARQRRRRRRDLNSSRRLLVATKAHVFGGLFELVVSGAISCPSAAGASYIKWDINSIVASGVASRNAVDRARRRHVSSTGPAPASAPAQARGAATSVRHARTTNPINHPPTTPKPPLERRPFLVPSFIKEQFALRFAHAVTRRRAASEPRPRRAAAAQAAGDNKRPRRTPPRSVRRSALVAGRRARFAFFRSCREFVRCRRAARAACRARAARTPREPHTPHRRRRDRDYVVKTLARKLIMKSKGAGPAAARCALPSANRTRIGSARTDQPIGSHCRCPLGSGPSEPAGTQDAVGARASPRPSSPGTRHPATPPPRNAARLVSFSRLLLDCVLRVLTDFL</sequence>
<reference evidence="1 2" key="1">
    <citation type="journal article" date="2022" name="Genome Biol. Evol.">
        <title>The Spruce Budworm Genome: Reconstructing the Evolutionary History of Antifreeze Proteins.</title>
        <authorList>
            <person name="Beliveau C."/>
            <person name="Gagne P."/>
            <person name="Picq S."/>
            <person name="Vernygora O."/>
            <person name="Keeling C.I."/>
            <person name="Pinkney K."/>
            <person name="Doucet D."/>
            <person name="Wen F."/>
            <person name="Johnston J.S."/>
            <person name="Maaroufi H."/>
            <person name="Boyle B."/>
            <person name="Laroche J."/>
            <person name="Dewar K."/>
            <person name="Juretic N."/>
            <person name="Blackburn G."/>
            <person name="Nisole A."/>
            <person name="Brunet B."/>
            <person name="Brandao M."/>
            <person name="Lumley L."/>
            <person name="Duan J."/>
            <person name="Quan G."/>
            <person name="Lucarotti C.J."/>
            <person name="Roe A.D."/>
            <person name="Sperling F.A.H."/>
            <person name="Levesque R.C."/>
            <person name="Cusson M."/>
        </authorList>
    </citation>
    <scope>NUCLEOTIDE SEQUENCE [LARGE SCALE GENOMIC DNA]</scope>
    <source>
        <strain evidence="1">Glfc:IPQL:Cfum</strain>
    </source>
</reference>
<name>A0ACC0KG23_CHOFU</name>
<gene>
    <name evidence="1" type="ORF">MSG28_003539</name>
</gene>